<evidence type="ECO:0000256" key="1">
    <source>
        <dbReference type="SAM" id="MobiDB-lite"/>
    </source>
</evidence>
<evidence type="ECO:0000313" key="2">
    <source>
        <dbReference type="EMBL" id="MQL82604.1"/>
    </source>
</evidence>
<reference evidence="2" key="1">
    <citation type="submission" date="2017-07" db="EMBL/GenBank/DDBJ databases">
        <title>Taro Niue Genome Assembly and Annotation.</title>
        <authorList>
            <person name="Atibalentja N."/>
            <person name="Keating K."/>
            <person name="Fields C.J."/>
        </authorList>
    </citation>
    <scope>NUCLEOTIDE SEQUENCE</scope>
    <source>
        <strain evidence="2">Niue_2</strain>
        <tissue evidence="2">Leaf</tissue>
    </source>
</reference>
<accession>A0A843UL46</accession>
<dbReference type="EMBL" id="NMUH01000643">
    <property type="protein sequence ID" value="MQL82604.1"/>
    <property type="molecule type" value="Genomic_DNA"/>
</dbReference>
<comment type="caution">
    <text evidence="2">The sequence shown here is derived from an EMBL/GenBank/DDBJ whole genome shotgun (WGS) entry which is preliminary data.</text>
</comment>
<feature type="compositionally biased region" description="Basic and acidic residues" evidence="1">
    <location>
        <begin position="53"/>
        <end position="73"/>
    </location>
</feature>
<sequence length="190" mass="19986">MASSPGAAIISSTISAVSPVVGAAVASAVSSDEPPPPSLRHLAIGLEGGLGRGESRRKNLEGGIERRRERREGGALVANGRRSLPRASGMSEITATQEYTFLSLIAAGPFATIQSVIIAFGTINPTGQDCSYLLFFQVTGIKSSSSAGRRKEEGESTAHSRAFLRVKVSTPRHFLSAGHIRCLRVPGDRD</sequence>
<gene>
    <name evidence="2" type="ORF">Taro_015083</name>
</gene>
<evidence type="ECO:0000313" key="3">
    <source>
        <dbReference type="Proteomes" id="UP000652761"/>
    </source>
</evidence>
<dbReference type="Proteomes" id="UP000652761">
    <property type="component" value="Unassembled WGS sequence"/>
</dbReference>
<dbReference type="AlphaFoldDB" id="A0A843UL46"/>
<feature type="region of interest" description="Disordered" evidence="1">
    <location>
        <begin position="50"/>
        <end position="75"/>
    </location>
</feature>
<keyword evidence="3" id="KW-1185">Reference proteome</keyword>
<feature type="non-terminal residue" evidence="2">
    <location>
        <position position="190"/>
    </location>
</feature>
<name>A0A843UL46_COLES</name>
<protein>
    <submittedName>
        <fullName evidence="2">Uncharacterized protein</fullName>
    </submittedName>
</protein>
<organism evidence="2 3">
    <name type="scientific">Colocasia esculenta</name>
    <name type="common">Wild taro</name>
    <name type="synonym">Arum esculentum</name>
    <dbReference type="NCBI Taxonomy" id="4460"/>
    <lineage>
        <taxon>Eukaryota</taxon>
        <taxon>Viridiplantae</taxon>
        <taxon>Streptophyta</taxon>
        <taxon>Embryophyta</taxon>
        <taxon>Tracheophyta</taxon>
        <taxon>Spermatophyta</taxon>
        <taxon>Magnoliopsida</taxon>
        <taxon>Liliopsida</taxon>
        <taxon>Araceae</taxon>
        <taxon>Aroideae</taxon>
        <taxon>Colocasieae</taxon>
        <taxon>Colocasia</taxon>
    </lineage>
</organism>
<proteinExistence type="predicted"/>